<evidence type="ECO:0000256" key="12">
    <source>
        <dbReference type="ARBA" id="ARBA00023204"/>
    </source>
</evidence>
<keyword evidence="8 15" id="KW-0378">Hydrolase</keyword>
<evidence type="ECO:0000259" key="18">
    <source>
        <dbReference type="SMART" id="SM00485"/>
    </source>
</evidence>
<organism evidence="19 20">
    <name type="scientific">Tolypocladium capitatum</name>
    <dbReference type="NCBI Taxonomy" id="45235"/>
    <lineage>
        <taxon>Eukaryota</taxon>
        <taxon>Fungi</taxon>
        <taxon>Dikarya</taxon>
        <taxon>Ascomycota</taxon>
        <taxon>Pezizomycotina</taxon>
        <taxon>Sordariomycetes</taxon>
        <taxon>Hypocreomycetidae</taxon>
        <taxon>Hypocreales</taxon>
        <taxon>Ophiocordycipitaceae</taxon>
        <taxon>Tolypocladium</taxon>
    </lineage>
</organism>
<dbReference type="InterPro" id="IPR015943">
    <property type="entry name" value="WD40/YVTN_repeat-like_dom_sf"/>
</dbReference>
<accession>A0A2K3QBE9</accession>
<feature type="domain" description="XPG-I" evidence="17">
    <location>
        <begin position="892"/>
        <end position="964"/>
    </location>
</feature>
<feature type="region of interest" description="Disordered" evidence="16">
    <location>
        <begin position="698"/>
        <end position="741"/>
    </location>
</feature>
<dbReference type="CDD" id="cd09907">
    <property type="entry name" value="H3TH_FEN1-Euk"/>
    <property type="match status" value="1"/>
</dbReference>
<dbReference type="FunFam" id="3.40.50.1010:FF:000003">
    <property type="entry name" value="Flap endonuclease 1"/>
    <property type="match status" value="1"/>
</dbReference>
<evidence type="ECO:0000256" key="16">
    <source>
        <dbReference type="SAM" id="MobiDB-lite"/>
    </source>
</evidence>
<reference evidence="19 20" key="1">
    <citation type="submission" date="2017-08" db="EMBL/GenBank/DDBJ databases">
        <title>Harnessing the power of phylogenomics to disentangle the directionality and signatures of interkingdom host jumping in the parasitic fungal genus Tolypocladium.</title>
        <authorList>
            <person name="Quandt C.A."/>
            <person name="Patterson W."/>
            <person name="Spatafora J.W."/>
        </authorList>
    </citation>
    <scope>NUCLEOTIDE SEQUENCE [LARGE SCALE GENOMIC DNA]</scope>
    <source>
        <strain evidence="19 20">CBS 113982</strain>
    </source>
</reference>
<dbReference type="EC" id="3.1.-.-" evidence="15"/>
<proteinExistence type="inferred from homology"/>
<dbReference type="EMBL" id="NRSZ01000834">
    <property type="protein sequence ID" value="PNY24859.1"/>
    <property type="molecule type" value="Genomic_DNA"/>
</dbReference>
<dbReference type="SMART" id="SM00485">
    <property type="entry name" value="XPGN"/>
    <property type="match status" value="1"/>
</dbReference>
<keyword evidence="13 15" id="KW-0539">Nucleus</keyword>
<dbReference type="HAMAP" id="MF_00614">
    <property type="entry name" value="Fen"/>
    <property type="match status" value="1"/>
</dbReference>
<dbReference type="Gene3D" id="2.130.10.10">
    <property type="entry name" value="YVTN repeat-like/Quinoprotein amine dehydrogenase"/>
    <property type="match status" value="1"/>
</dbReference>
<dbReference type="AlphaFoldDB" id="A0A2K3QBE9"/>
<dbReference type="InterPro" id="IPR006086">
    <property type="entry name" value="XPG-I_dom"/>
</dbReference>
<dbReference type="SUPFAM" id="SSF50978">
    <property type="entry name" value="WD40 repeat-like"/>
    <property type="match status" value="1"/>
</dbReference>
<dbReference type="InterPro" id="IPR036279">
    <property type="entry name" value="5-3_exonuclease_C_sf"/>
</dbReference>
<keyword evidence="2 15" id="KW-0597">Phosphoprotein</keyword>
<dbReference type="GO" id="GO:0008409">
    <property type="term" value="F:5'-3' exonuclease activity"/>
    <property type="evidence" value="ECO:0007669"/>
    <property type="project" value="UniProtKB-UniRule"/>
</dbReference>
<dbReference type="GO" id="GO:0017108">
    <property type="term" value="F:5'-flap endonuclease activity"/>
    <property type="evidence" value="ECO:0007669"/>
    <property type="project" value="UniProtKB-UniRule"/>
</dbReference>
<feature type="compositionally biased region" description="Basic residues" evidence="16">
    <location>
        <begin position="1133"/>
        <end position="1142"/>
    </location>
</feature>
<keyword evidence="3 15" id="KW-0235">DNA replication</keyword>
<keyword evidence="20" id="KW-1185">Reference proteome</keyword>
<feature type="region of interest" description="Disordered" evidence="16">
    <location>
        <begin position="632"/>
        <end position="653"/>
    </location>
</feature>
<evidence type="ECO:0000256" key="13">
    <source>
        <dbReference type="ARBA" id="ARBA00023242"/>
    </source>
</evidence>
<evidence type="ECO:0000256" key="8">
    <source>
        <dbReference type="ARBA" id="ARBA00022801"/>
    </source>
</evidence>
<feature type="compositionally biased region" description="Polar residues" evidence="16">
    <location>
        <begin position="635"/>
        <end position="645"/>
    </location>
</feature>
<evidence type="ECO:0000256" key="2">
    <source>
        <dbReference type="ARBA" id="ARBA00022553"/>
    </source>
</evidence>
<dbReference type="InterPro" id="IPR029060">
    <property type="entry name" value="PIN-like_dom_sf"/>
</dbReference>
<feature type="compositionally biased region" description="Basic and acidic residues" evidence="16">
    <location>
        <begin position="1099"/>
        <end position="1132"/>
    </location>
</feature>
<dbReference type="PRINTS" id="PR00853">
    <property type="entry name" value="XPGRADSUPER"/>
</dbReference>
<dbReference type="PANTHER" id="PTHR11081">
    <property type="entry name" value="FLAP ENDONUCLEASE FAMILY MEMBER"/>
    <property type="match status" value="1"/>
</dbReference>
<dbReference type="GO" id="GO:0006284">
    <property type="term" value="P:base-excision repair"/>
    <property type="evidence" value="ECO:0007669"/>
    <property type="project" value="UniProtKB-UniRule"/>
</dbReference>
<evidence type="ECO:0000256" key="4">
    <source>
        <dbReference type="ARBA" id="ARBA00022722"/>
    </source>
</evidence>
<dbReference type="GO" id="GO:0005739">
    <property type="term" value="C:mitochondrion"/>
    <property type="evidence" value="ECO:0007669"/>
    <property type="project" value="UniProtKB-SubCell"/>
</dbReference>
<protein>
    <recommendedName>
        <fullName evidence="15">Flap endonuclease 1</fullName>
        <shortName evidence="15">FEN-1</shortName>
        <ecNumber evidence="15">3.1.-.-</ecNumber>
    </recommendedName>
    <alternativeName>
        <fullName evidence="15">Flap structure-specific endonuclease 1</fullName>
    </alternativeName>
</protein>
<dbReference type="CDD" id="cd09867">
    <property type="entry name" value="PIN_FEN1"/>
    <property type="match status" value="1"/>
</dbReference>
<dbReference type="GO" id="GO:0005730">
    <property type="term" value="C:nucleolus"/>
    <property type="evidence" value="ECO:0007669"/>
    <property type="project" value="UniProtKB-SubCell"/>
</dbReference>
<dbReference type="GO" id="GO:0003677">
    <property type="term" value="F:DNA binding"/>
    <property type="evidence" value="ECO:0007669"/>
    <property type="project" value="UniProtKB-UniRule"/>
</dbReference>
<dbReference type="InterPro" id="IPR006084">
    <property type="entry name" value="XPG/Rad2"/>
</dbReference>
<feature type="domain" description="XPG N-terminal" evidence="18">
    <location>
        <begin position="747"/>
        <end position="853"/>
    </location>
</feature>
<dbReference type="SUPFAM" id="SSF88723">
    <property type="entry name" value="PIN domain-like"/>
    <property type="match status" value="1"/>
</dbReference>
<comment type="subcellular location">
    <subcellularLocation>
        <location evidence="1 15">Mitochondrion</location>
    </subcellularLocation>
    <subcellularLocation>
        <location evidence="15">Nucleus</location>
        <location evidence="15">Nucleolus</location>
    </subcellularLocation>
    <subcellularLocation>
        <location evidence="15">Nucleus</location>
        <location evidence="15">Nucleoplasm</location>
    </subcellularLocation>
    <text evidence="15">Resides mostly in the nucleoli and relocalizes to the nucleoplasm upon DNA damage.</text>
</comment>
<evidence type="ECO:0000256" key="5">
    <source>
        <dbReference type="ARBA" id="ARBA00022723"/>
    </source>
</evidence>
<dbReference type="InterPro" id="IPR008918">
    <property type="entry name" value="HhH2"/>
</dbReference>
<evidence type="ECO:0000259" key="17">
    <source>
        <dbReference type="SMART" id="SM00484"/>
    </source>
</evidence>
<comment type="caution">
    <text evidence="19">The sequence shown here is derived from an EMBL/GenBank/DDBJ whole genome shotgun (WGS) entry which is preliminary data.</text>
</comment>
<comment type="similarity">
    <text evidence="14 15">Belongs to the XPG/RAD2 endonuclease family. FEN1 subfamily.</text>
</comment>
<evidence type="ECO:0000256" key="1">
    <source>
        <dbReference type="ARBA" id="ARBA00004173"/>
    </source>
</evidence>
<name>A0A2K3QBE9_9HYPO</name>
<evidence type="ECO:0000256" key="7">
    <source>
        <dbReference type="ARBA" id="ARBA00022763"/>
    </source>
</evidence>
<evidence type="ECO:0000256" key="10">
    <source>
        <dbReference type="ARBA" id="ARBA00022842"/>
    </source>
</evidence>
<dbReference type="SUPFAM" id="SSF47807">
    <property type="entry name" value="5' to 3' exonuclease, C-terminal subdomain"/>
    <property type="match status" value="1"/>
</dbReference>
<comment type="cofactor">
    <cofactor evidence="15">
        <name>Mg(2+)</name>
        <dbReference type="ChEBI" id="CHEBI:18420"/>
    </cofactor>
    <text evidence="15">Binds 2 magnesium ions per subunit. They probably participate in the reaction catalyzed by the enzyme. May bind an additional third magnesium ion after substrate binding.</text>
</comment>
<dbReference type="Pfam" id="PF00867">
    <property type="entry name" value="XPG_I"/>
    <property type="match status" value="1"/>
</dbReference>
<evidence type="ECO:0000256" key="3">
    <source>
        <dbReference type="ARBA" id="ARBA00022705"/>
    </source>
</evidence>
<keyword evidence="12 15" id="KW-0234">DNA repair</keyword>
<dbReference type="SMART" id="SM00484">
    <property type="entry name" value="XPGI"/>
    <property type="match status" value="1"/>
</dbReference>
<dbReference type="Proteomes" id="UP000236621">
    <property type="component" value="Unassembled WGS sequence"/>
</dbReference>
<keyword evidence="4 15" id="KW-0540">Nuclease</keyword>
<dbReference type="Gene3D" id="1.10.150.20">
    <property type="entry name" value="5' to 3' exonuclease, C-terminal subdomain"/>
    <property type="match status" value="1"/>
</dbReference>
<evidence type="ECO:0000256" key="11">
    <source>
        <dbReference type="ARBA" id="ARBA00023128"/>
    </source>
</evidence>
<comment type="function">
    <text evidence="15">Structure-specific nuclease with 5'-flap endonuclease and 5'-3' exonuclease activities involved in DNA replication and repair. During DNA replication, cleaves the 5'-overhanging flap structure that is generated by displacement synthesis when DNA polymerase encounters the 5'-end of a downstream Okazaki fragment. It enters the flap from the 5'-end and then tracks to cleave the flap base, leaving a nick for ligation. Also involved in the long patch base excision repair (LP-BER) pathway, by cleaving within the apurinic/apyrimidinic (AP) site-terminated flap. Acts as a genome stabilization factor that prevents flaps from equilibrating into structures that lead to duplications and deletions. Also possesses 5'-3' exonuclease activity on nicked or gapped double-stranded DNA, and exhibits RNase H activity. Also involved in replication and repair of rDNA and in repairing mitochondrial DNA.</text>
</comment>
<keyword evidence="9 15" id="KW-0269">Exonuclease</keyword>
<dbReference type="Pfam" id="PF00752">
    <property type="entry name" value="XPG_N"/>
    <property type="match status" value="1"/>
</dbReference>
<dbReference type="InterPro" id="IPR006085">
    <property type="entry name" value="XPG_DNA_repair_N"/>
</dbReference>
<dbReference type="GO" id="GO:0000287">
    <property type="term" value="F:magnesium ion binding"/>
    <property type="evidence" value="ECO:0007669"/>
    <property type="project" value="UniProtKB-UniRule"/>
</dbReference>
<dbReference type="GO" id="GO:0005654">
    <property type="term" value="C:nucleoplasm"/>
    <property type="evidence" value="ECO:0007669"/>
    <property type="project" value="UniProtKB-SubCell"/>
</dbReference>
<dbReference type="FunFam" id="1.10.150.20:FF:000009">
    <property type="entry name" value="Flap endonuclease 1"/>
    <property type="match status" value="1"/>
</dbReference>
<sequence length="1142" mass="124273">MSLVTTPRIRRTAQNTQFTYSLSRRINDVQTYPVQSPQGATIMIYGHENGVTLVWRGGRRFKSPKKQASPTGKQNGTSEAAVMIIDSDDDEPPAKSQSTRKFEDKPQFEDVSEQTPFPAIIQTLDLTLGTAVLNVAVIPMDSCTAQAAAAGDAPILAEKMAFAVSCVTSDVYVITVPLTPPSPESKARPELRTDLLAGKAGSGAWGETLVLLGGQLKHSDGLAMNLIRPKSAEQQAKPARAVVAACSRQASGTLVLWDVPMDPEAKPGRPLEPFQTEYLPNPLTSISFNPTHPTQLLTVFPHQAVRIYDFATSSLPPDPDAAGPFPSQGSWLLSLYQPFARPSPSRKPILDAAWISHGRAVFALLADGMWGIWDVDGVSPTSSGAAISNKLKSGVRGAALTAFSVSGYVEGTGSLRSVATQAKENQTGEFAPMTPHTRHQAAASLSTATTLDRLSTVHGGVRTVVLPPMGKSLRDESLVLWVGGQEHVCVVPAVSKFWDSQLRKGAGGGVNLFSGAQPTRMVKLLDLSTGLLGERCCGASLVMGPPQNGEQVDQDGGLAVDVLIQGESRIVVVRQGEGGPGKKIGAAVDGRRRRLFSKGERSDAIIVHGKHGRTGSLSYNLSTAKRGTLRLKPLPNSQEDTTGTMNGADDTAQLPRRPRVGFEFMNTLNAAADASADLTRDVEAEMLDIMEIDHALESMEDSRGSGRKKLHATSSAFSNRGRAQPPPTDREDPCAGDEEADAAAAKMGIKQLFQIIKEEAPDAVKEGEIKNHFGRKVAIDASMSIYSFLIAVRSDGQQLMNDSGETTSHLMGMFYRTLRMVENGIKPVYVFDGAPPKLKSGELAKRFQRKQEATEGLEEAKETGTAEDVEKFSRRTVRVTREHNAECQRLLKLMGIPYIVAPTEAEAQCAVLARAGKVYAAASEDMDTLCFNTPILLRHLTFSEQRKEPIQEIRLDKVLEGLNMERKQFVDLCILLGCDYLDPVPKIGPTTALKLIREHGSLERVVEAIERDSKKKFTLPDDWPYKDARDLFFEPDVRKADDPLCDFKWEKPDMDGLVTFLVTEKGFSEDRVRSGAARLEKNLKSSQQARLEGFFKPVPKTDAEKAAHKRKLDEKNEEKKKKQKLEKKEKAAAKAKPRAGGA</sequence>
<dbReference type="STRING" id="45235.A0A2K3QBE9"/>
<dbReference type="PANTHER" id="PTHR11081:SF9">
    <property type="entry name" value="FLAP ENDONUCLEASE 1"/>
    <property type="match status" value="1"/>
</dbReference>
<evidence type="ECO:0000256" key="9">
    <source>
        <dbReference type="ARBA" id="ARBA00022839"/>
    </source>
</evidence>
<feature type="region of interest" description="Disordered" evidence="16">
    <location>
        <begin position="85"/>
        <end position="110"/>
    </location>
</feature>
<dbReference type="InterPro" id="IPR019974">
    <property type="entry name" value="XPG_CS"/>
</dbReference>
<feature type="region of interest" description="Disordered" evidence="16">
    <location>
        <begin position="1093"/>
        <end position="1142"/>
    </location>
</feature>
<evidence type="ECO:0000256" key="15">
    <source>
        <dbReference type="HAMAP-Rule" id="MF_03140"/>
    </source>
</evidence>
<dbReference type="InterPro" id="IPR036322">
    <property type="entry name" value="WD40_repeat_dom_sf"/>
</dbReference>
<evidence type="ECO:0000313" key="20">
    <source>
        <dbReference type="Proteomes" id="UP000236621"/>
    </source>
</evidence>
<evidence type="ECO:0000313" key="19">
    <source>
        <dbReference type="EMBL" id="PNY24859.1"/>
    </source>
</evidence>
<keyword evidence="5 15" id="KW-0479">Metal-binding</keyword>
<evidence type="ECO:0000256" key="14">
    <source>
        <dbReference type="ARBA" id="ARBA00034726"/>
    </source>
</evidence>
<dbReference type="OrthoDB" id="5323870at2759"/>
<keyword evidence="10 15" id="KW-0460">Magnesium</keyword>
<dbReference type="SMART" id="SM00279">
    <property type="entry name" value="HhH2"/>
    <property type="match status" value="1"/>
</dbReference>
<keyword evidence="7 15" id="KW-0227">DNA damage</keyword>
<dbReference type="PROSITE" id="PS00841">
    <property type="entry name" value="XPG_1"/>
    <property type="match status" value="1"/>
</dbReference>
<dbReference type="GO" id="GO:0043137">
    <property type="term" value="P:DNA replication, removal of RNA primer"/>
    <property type="evidence" value="ECO:0007669"/>
    <property type="project" value="UniProtKB-UniRule"/>
</dbReference>
<evidence type="ECO:0000256" key="6">
    <source>
        <dbReference type="ARBA" id="ARBA00022759"/>
    </source>
</evidence>
<dbReference type="InterPro" id="IPR023426">
    <property type="entry name" value="Flap_endonuc"/>
</dbReference>
<keyword evidence="11 15" id="KW-0496">Mitochondrion</keyword>
<dbReference type="Gene3D" id="3.40.50.1010">
    <property type="entry name" value="5'-nuclease"/>
    <property type="match status" value="1"/>
</dbReference>
<dbReference type="PROSITE" id="PS00842">
    <property type="entry name" value="XPG_2"/>
    <property type="match status" value="1"/>
</dbReference>
<keyword evidence="6 15" id="KW-0255">Endonuclease</keyword>
<gene>
    <name evidence="19" type="ORF">TCAP_05193</name>
</gene>